<feature type="region of interest" description="Disordered" evidence="1">
    <location>
        <begin position="157"/>
        <end position="183"/>
    </location>
</feature>
<dbReference type="Gene3D" id="2.180.10.10">
    <property type="entry name" value="RHS repeat-associated core"/>
    <property type="match status" value="1"/>
</dbReference>
<organism evidence="2 3">
    <name type="scientific">Chryseobacterium polytrichastri</name>
    <dbReference type="NCBI Taxonomy" id="1302687"/>
    <lineage>
        <taxon>Bacteria</taxon>
        <taxon>Pseudomonadati</taxon>
        <taxon>Bacteroidota</taxon>
        <taxon>Flavobacteriia</taxon>
        <taxon>Flavobacteriales</taxon>
        <taxon>Weeksellaceae</taxon>
        <taxon>Chryseobacterium group</taxon>
        <taxon>Chryseobacterium</taxon>
    </lineage>
</organism>
<dbReference type="InterPro" id="IPR022385">
    <property type="entry name" value="Rhs_assc_core"/>
</dbReference>
<evidence type="ECO:0000313" key="3">
    <source>
        <dbReference type="Proteomes" id="UP000184364"/>
    </source>
</evidence>
<dbReference type="InterPro" id="IPR050708">
    <property type="entry name" value="T6SS_VgrG/RHS"/>
</dbReference>
<dbReference type="EMBL" id="FRAV01000085">
    <property type="protein sequence ID" value="SHM73343.1"/>
    <property type="molecule type" value="Genomic_DNA"/>
</dbReference>
<accession>A0A1M7L642</accession>
<dbReference type="PANTHER" id="PTHR32305">
    <property type="match status" value="1"/>
</dbReference>
<feature type="compositionally biased region" description="Basic and acidic residues" evidence="1">
    <location>
        <begin position="174"/>
        <end position="183"/>
    </location>
</feature>
<reference evidence="3" key="1">
    <citation type="submission" date="2016-11" db="EMBL/GenBank/DDBJ databases">
        <authorList>
            <person name="Varghese N."/>
            <person name="Submissions S."/>
        </authorList>
    </citation>
    <scope>NUCLEOTIDE SEQUENCE [LARGE SCALE GENOMIC DNA]</scope>
    <source>
        <strain evidence="3">DSM 26899</strain>
    </source>
</reference>
<keyword evidence="3" id="KW-1185">Reference proteome</keyword>
<sequence>YWKPGEIVETNNYYPFGLLHNYALTTQNAYQYKYNGKELQETGMYDYGARMYMPDIGRWGVVDPLAEKMTRHSPYNYAFSNPIRFIDPDGRQNEDWRNKNGQLVYDTKANGGKGGYTQYATEKEKKYGSDLQQTQKGKEQFNKLVNSDHPIKVDINEKDLPTHSDTPIFGKTNTPKEKNSEGKLESNITIYEKNIEDYVSVIKDSTKGGETQALIILSDGKDINVTNLTESQLASAAFGEEIEHSTPKNIKLQHNGATRDEVEKDPRKVSDKILRQSLNN</sequence>
<evidence type="ECO:0000313" key="2">
    <source>
        <dbReference type="EMBL" id="SHM73343.1"/>
    </source>
</evidence>
<name>A0A1M7L642_9FLAO</name>
<feature type="non-terminal residue" evidence="2">
    <location>
        <position position="1"/>
    </location>
</feature>
<gene>
    <name evidence="2" type="ORF">SAMN05444267_10851</name>
</gene>
<dbReference type="STRING" id="1302687.SAMN05444267_10851"/>
<dbReference type="Proteomes" id="UP000184364">
    <property type="component" value="Unassembled WGS sequence"/>
</dbReference>
<proteinExistence type="predicted"/>
<dbReference type="RefSeq" id="WP_228433957.1">
    <property type="nucleotide sequence ID" value="NZ_FRAV01000085.1"/>
</dbReference>
<dbReference type="AlphaFoldDB" id="A0A1M7L642"/>
<protein>
    <submittedName>
        <fullName evidence="2">RHS repeat-associated core domain-containing protein</fullName>
    </submittedName>
</protein>
<dbReference type="PANTHER" id="PTHR32305:SF15">
    <property type="entry name" value="PROTEIN RHSA-RELATED"/>
    <property type="match status" value="1"/>
</dbReference>
<feature type="compositionally biased region" description="Basic and acidic residues" evidence="1">
    <location>
        <begin position="257"/>
        <end position="274"/>
    </location>
</feature>
<dbReference type="NCBIfam" id="TIGR03696">
    <property type="entry name" value="Rhs_assc_core"/>
    <property type="match status" value="1"/>
</dbReference>
<feature type="region of interest" description="Disordered" evidence="1">
    <location>
        <begin position="246"/>
        <end position="280"/>
    </location>
</feature>
<evidence type="ECO:0000256" key="1">
    <source>
        <dbReference type="SAM" id="MobiDB-lite"/>
    </source>
</evidence>